<keyword evidence="1" id="KW-0732">Signal</keyword>
<protein>
    <submittedName>
        <fullName evidence="3">Uncharacterized protein</fullName>
    </submittedName>
</protein>
<evidence type="ECO:0000313" key="3">
    <source>
        <dbReference type="WBParaSite" id="PSAMB.scaffold1814size27668.g15062.t1"/>
    </source>
</evidence>
<dbReference type="WBParaSite" id="PSAMB.scaffold1814size27668.g15062.t1">
    <property type="protein sequence ID" value="PSAMB.scaffold1814size27668.g15062.t1"/>
    <property type="gene ID" value="PSAMB.scaffold1814size27668.g15062"/>
</dbReference>
<accession>A0A914VDF5</accession>
<feature type="signal peptide" evidence="1">
    <location>
        <begin position="1"/>
        <end position="24"/>
    </location>
</feature>
<proteinExistence type="predicted"/>
<reference evidence="3" key="1">
    <citation type="submission" date="2022-11" db="UniProtKB">
        <authorList>
            <consortium name="WormBaseParasite"/>
        </authorList>
    </citation>
    <scope>IDENTIFICATION</scope>
</reference>
<name>A0A914VDF5_9BILA</name>
<evidence type="ECO:0000256" key="1">
    <source>
        <dbReference type="SAM" id="SignalP"/>
    </source>
</evidence>
<dbReference type="Proteomes" id="UP000887566">
    <property type="component" value="Unplaced"/>
</dbReference>
<keyword evidence="2" id="KW-1185">Reference proteome</keyword>
<sequence>MKLQVAAFAFLLLLVGSSLMTADAQRGSPRHFGSNRGWGGNSLFRNSYPRWNNGWNSHGNGWNTFGNGWNHRGNGWNHRGNSWNRIGIWLG</sequence>
<dbReference type="AlphaFoldDB" id="A0A914VDF5"/>
<organism evidence="2 3">
    <name type="scientific">Plectus sambesii</name>
    <dbReference type="NCBI Taxonomy" id="2011161"/>
    <lineage>
        <taxon>Eukaryota</taxon>
        <taxon>Metazoa</taxon>
        <taxon>Ecdysozoa</taxon>
        <taxon>Nematoda</taxon>
        <taxon>Chromadorea</taxon>
        <taxon>Plectida</taxon>
        <taxon>Plectina</taxon>
        <taxon>Plectoidea</taxon>
        <taxon>Plectidae</taxon>
        <taxon>Plectus</taxon>
    </lineage>
</organism>
<evidence type="ECO:0000313" key="2">
    <source>
        <dbReference type="Proteomes" id="UP000887566"/>
    </source>
</evidence>
<feature type="chain" id="PRO_5037838703" evidence="1">
    <location>
        <begin position="25"/>
        <end position="91"/>
    </location>
</feature>